<dbReference type="SUPFAM" id="SSF53795">
    <property type="entry name" value="PEP carboxykinase-like"/>
    <property type="match status" value="1"/>
</dbReference>
<protein>
    <recommendedName>
        <fullName evidence="3">HPr kinase/phosphorylase C-terminal domain-containing protein</fullName>
    </recommendedName>
</protein>
<gene>
    <name evidence="1" type="ORF">LVY65_04535</name>
</gene>
<evidence type="ECO:0000313" key="2">
    <source>
        <dbReference type="Proteomes" id="UP001139410"/>
    </source>
</evidence>
<dbReference type="Gene3D" id="3.40.50.300">
    <property type="entry name" value="P-loop containing nucleotide triphosphate hydrolases"/>
    <property type="match status" value="1"/>
</dbReference>
<comment type="caution">
    <text evidence="1">The sequence shown here is derived from an EMBL/GenBank/DDBJ whole genome shotgun (WGS) entry which is preliminary data.</text>
</comment>
<reference evidence="1" key="1">
    <citation type="submission" date="2022-01" db="EMBL/GenBank/DDBJ databases">
        <authorList>
            <person name="Jo J.-H."/>
            <person name="Im W.-T."/>
        </authorList>
    </citation>
    <scope>NUCLEOTIDE SEQUENCE</scope>
    <source>
        <strain evidence="1">G124</strain>
    </source>
</reference>
<dbReference type="RefSeq" id="WP_235066802.1">
    <property type="nucleotide sequence ID" value="NZ_JAKFGM010000001.1"/>
</dbReference>
<dbReference type="AlphaFoldDB" id="A0A9X1QIF1"/>
<keyword evidence="2" id="KW-1185">Reference proteome</keyword>
<evidence type="ECO:0008006" key="3">
    <source>
        <dbReference type="Google" id="ProtNLM"/>
    </source>
</evidence>
<proteinExistence type="predicted"/>
<dbReference type="InterPro" id="IPR027417">
    <property type="entry name" value="P-loop_NTPase"/>
</dbReference>
<evidence type="ECO:0000313" key="1">
    <source>
        <dbReference type="EMBL" id="MCF2514333.1"/>
    </source>
</evidence>
<dbReference type="Proteomes" id="UP001139410">
    <property type="component" value="Unassembled WGS sequence"/>
</dbReference>
<dbReference type="EMBL" id="JAKFGM010000001">
    <property type="protein sequence ID" value="MCF2514333.1"/>
    <property type="molecule type" value="Genomic_DNA"/>
</dbReference>
<accession>A0A9X1QIF1</accession>
<sequence length="299" mass="32589">MGKQIAYSAFGLAIRSDIELPELFPSQSDAVADVVIALGAVPAPERPDTDVVVNGEGVFLYISGVARYWIRDGLRILIEPEPGVPQRNVRLFLLGSAMGVLLLQRGHLPLHANAVEIEGKAFAFMGGSGSGKSTLAASLHDRGHRVIADDVCVVRFGNNDAVFACPGIPRLRLWERALNATGRDPAVYERSYAGDAAIRKFDVPVANEMAAGEALPLAGLFILATGDEFEISRLSGLEAAELVYANTYRGKFVALTGTATDHWRSAIRLINSTPIFRFERRWGFDEFDEQLSKLLRYVS</sequence>
<organism evidence="1 2">
    <name type="scientific">Sphingomonas cremea</name>
    <dbReference type="NCBI Taxonomy" id="2904799"/>
    <lineage>
        <taxon>Bacteria</taxon>
        <taxon>Pseudomonadati</taxon>
        <taxon>Pseudomonadota</taxon>
        <taxon>Alphaproteobacteria</taxon>
        <taxon>Sphingomonadales</taxon>
        <taxon>Sphingomonadaceae</taxon>
        <taxon>Sphingomonas</taxon>
    </lineage>
</organism>
<name>A0A9X1QIF1_9SPHN</name>